<proteinExistence type="predicted"/>
<sequence length="95" mass="11357">MNQNPLNLLVQAVEQVEVDRAIRRIFLRVFKLSGLVGRTLDRRTHSRLPDFVKTQEVVLEWFQHGPNRINLEVLDEHILALALQDMDRQIHYYYF</sequence>
<protein>
    <submittedName>
        <fullName evidence="1">Uncharacterized protein</fullName>
    </submittedName>
</protein>
<dbReference type="EMBL" id="JABWDY010010548">
    <property type="protein sequence ID" value="KAF5200610.1"/>
    <property type="molecule type" value="Genomic_DNA"/>
</dbReference>
<accession>A0A7J6WVH1</accession>
<gene>
    <name evidence="1" type="ORF">FRX31_009803</name>
</gene>
<dbReference type="Proteomes" id="UP000554482">
    <property type="component" value="Unassembled WGS sequence"/>
</dbReference>
<reference evidence="1 2" key="1">
    <citation type="submission" date="2020-06" db="EMBL/GenBank/DDBJ databases">
        <title>Transcriptomic and genomic resources for Thalictrum thalictroides and T. hernandezii: Facilitating candidate gene discovery in an emerging model plant lineage.</title>
        <authorList>
            <person name="Arias T."/>
            <person name="Riano-Pachon D.M."/>
            <person name="Di Stilio V.S."/>
        </authorList>
    </citation>
    <scope>NUCLEOTIDE SEQUENCE [LARGE SCALE GENOMIC DNA]</scope>
    <source>
        <strain evidence="2">cv. WT478/WT964</strain>
        <tissue evidence="1">Leaves</tissue>
    </source>
</reference>
<evidence type="ECO:0000313" key="2">
    <source>
        <dbReference type="Proteomes" id="UP000554482"/>
    </source>
</evidence>
<name>A0A7J6WVH1_THATH</name>
<evidence type="ECO:0000313" key="1">
    <source>
        <dbReference type="EMBL" id="KAF5200610.1"/>
    </source>
</evidence>
<keyword evidence="2" id="KW-1185">Reference proteome</keyword>
<comment type="caution">
    <text evidence="1">The sequence shown here is derived from an EMBL/GenBank/DDBJ whole genome shotgun (WGS) entry which is preliminary data.</text>
</comment>
<organism evidence="1 2">
    <name type="scientific">Thalictrum thalictroides</name>
    <name type="common">Rue-anemone</name>
    <name type="synonym">Anemone thalictroides</name>
    <dbReference type="NCBI Taxonomy" id="46969"/>
    <lineage>
        <taxon>Eukaryota</taxon>
        <taxon>Viridiplantae</taxon>
        <taxon>Streptophyta</taxon>
        <taxon>Embryophyta</taxon>
        <taxon>Tracheophyta</taxon>
        <taxon>Spermatophyta</taxon>
        <taxon>Magnoliopsida</taxon>
        <taxon>Ranunculales</taxon>
        <taxon>Ranunculaceae</taxon>
        <taxon>Thalictroideae</taxon>
        <taxon>Thalictrum</taxon>
    </lineage>
</organism>
<dbReference type="AlphaFoldDB" id="A0A7J6WVH1"/>